<protein>
    <recommendedName>
        <fullName evidence="1">Phospholipase A2-like domain-containing protein</fullName>
    </recommendedName>
</protein>
<dbReference type="GO" id="GO:0006644">
    <property type="term" value="P:phospholipid metabolic process"/>
    <property type="evidence" value="ECO:0007669"/>
    <property type="project" value="InterPro"/>
</dbReference>
<dbReference type="GO" id="GO:0005198">
    <property type="term" value="F:structural molecule activity"/>
    <property type="evidence" value="ECO:0007669"/>
    <property type="project" value="InterPro"/>
</dbReference>
<evidence type="ECO:0000259" key="1">
    <source>
        <dbReference type="Pfam" id="PF08398"/>
    </source>
</evidence>
<organism evidence="2 3">
    <name type="scientific">Aphis glycines</name>
    <name type="common">Soybean aphid</name>
    <dbReference type="NCBI Taxonomy" id="307491"/>
    <lineage>
        <taxon>Eukaryota</taxon>
        <taxon>Metazoa</taxon>
        <taxon>Ecdysozoa</taxon>
        <taxon>Arthropoda</taxon>
        <taxon>Hexapoda</taxon>
        <taxon>Insecta</taxon>
        <taxon>Pterygota</taxon>
        <taxon>Neoptera</taxon>
        <taxon>Paraneoptera</taxon>
        <taxon>Hemiptera</taxon>
        <taxon>Sternorrhyncha</taxon>
        <taxon>Aphidomorpha</taxon>
        <taxon>Aphidoidea</taxon>
        <taxon>Aphididae</taxon>
        <taxon>Aphidini</taxon>
        <taxon>Aphis</taxon>
        <taxon>Aphis</taxon>
    </lineage>
</organism>
<sequence length="349" mass="39103">MSPVRRNNKNKGGGIINTLKNKLPFELHLPGYQYCGPGTKLRKRLDRGDKGINPLDSACKEHDIAYDHNKSLTDRQKADYILENRAWNRFKSKDSNLKEKAAAWLDTTGMKAKHKIGAGSKKIFRKNGKKSRVPRVIPIPKTGGMLPLIPIFAGLSALGALTGGIVKVTYYDCFGNLPPPLELQSYLSGCNIQHNYTRHQRYNTYNCGHFEMSCDIFPPLEVKNTSQLCLLSLQTHNSIPKIEPDCNAIGFRNSLGKCVNVTIPTGSYEISNLESTVQKLLPNHVTLFQLKADGSTLKCSMTCSHDIDFPIEHNISKILGFENKVYSENTKHESERIVNIMKVNCIKID</sequence>
<evidence type="ECO:0000313" key="3">
    <source>
        <dbReference type="Proteomes" id="UP000475862"/>
    </source>
</evidence>
<comment type="caution">
    <text evidence="2">The sequence shown here is derived from an EMBL/GenBank/DDBJ whole genome shotgun (WGS) entry which is preliminary data.</text>
</comment>
<dbReference type="AlphaFoldDB" id="A0A6G0SYG4"/>
<keyword evidence="3" id="KW-1185">Reference proteome</keyword>
<dbReference type="GO" id="GO:0004623">
    <property type="term" value="F:phospholipase A2 activity"/>
    <property type="evidence" value="ECO:0007669"/>
    <property type="project" value="InterPro"/>
</dbReference>
<feature type="domain" description="Phospholipase A2-like" evidence="1">
    <location>
        <begin position="26"/>
        <end position="84"/>
    </location>
</feature>
<gene>
    <name evidence="2" type="ORF">AGLY_016919</name>
</gene>
<dbReference type="Proteomes" id="UP000475862">
    <property type="component" value="Unassembled WGS sequence"/>
</dbReference>
<dbReference type="GO" id="GO:0050482">
    <property type="term" value="P:arachidonate secretion"/>
    <property type="evidence" value="ECO:0007669"/>
    <property type="project" value="InterPro"/>
</dbReference>
<accession>A0A6G0SYG4</accession>
<dbReference type="Pfam" id="PF08398">
    <property type="entry name" value="Phospholip_A2_4"/>
    <property type="match status" value="1"/>
</dbReference>
<name>A0A6G0SYG4_APHGL</name>
<reference evidence="2 3" key="1">
    <citation type="submission" date="2019-08" db="EMBL/GenBank/DDBJ databases">
        <title>The genome of the soybean aphid Biotype 1, its phylome, world population structure and adaptation to the North American continent.</title>
        <authorList>
            <person name="Giordano R."/>
            <person name="Donthu R.K."/>
            <person name="Hernandez A.G."/>
            <person name="Wright C.L."/>
            <person name="Zimin A.V."/>
        </authorList>
    </citation>
    <scope>NUCLEOTIDE SEQUENCE [LARGE SCALE GENOMIC DNA]</scope>
    <source>
        <tissue evidence="2">Whole aphids</tissue>
    </source>
</reference>
<dbReference type="InterPro" id="IPR036444">
    <property type="entry name" value="PLipase_A2_dom_sf"/>
</dbReference>
<dbReference type="InterPro" id="IPR013607">
    <property type="entry name" value="Phospholipase_A2-like"/>
</dbReference>
<dbReference type="Gene3D" id="1.20.90.10">
    <property type="entry name" value="Phospholipase A2 domain"/>
    <property type="match status" value="1"/>
</dbReference>
<dbReference type="EMBL" id="VYZN01000802">
    <property type="protein sequence ID" value="KAE9522697.1"/>
    <property type="molecule type" value="Genomic_DNA"/>
</dbReference>
<evidence type="ECO:0000313" key="2">
    <source>
        <dbReference type="EMBL" id="KAE9522697.1"/>
    </source>
</evidence>
<proteinExistence type="predicted"/>